<dbReference type="PANTHER" id="PTHR38097:SF2">
    <property type="entry name" value="DNA-BINDING PROTEIN STPA"/>
    <property type="match status" value="1"/>
</dbReference>
<evidence type="ECO:0000256" key="3">
    <source>
        <dbReference type="ARBA" id="ARBA00022490"/>
    </source>
</evidence>
<reference evidence="8" key="1">
    <citation type="journal article" date="2019" name="Int. J. Syst. Evol. Microbiol.">
        <title>The Global Catalogue of Microorganisms (GCM) 10K type strain sequencing project: providing services to taxonomists for standard genome sequencing and annotation.</title>
        <authorList>
            <consortium name="The Broad Institute Genomics Platform"/>
            <consortium name="The Broad Institute Genome Sequencing Center for Infectious Disease"/>
            <person name="Wu L."/>
            <person name="Ma J."/>
        </authorList>
    </citation>
    <scope>NUCLEOTIDE SEQUENCE [LARGE SCALE GENOMIC DNA]</scope>
    <source>
        <strain evidence="8">SHR3</strain>
    </source>
</reference>
<keyword evidence="3" id="KW-0963">Cytoplasm</keyword>
<dbReference type="InterPro" id="IPR037150">
    <property type="entry name" value="H-NS_C_dom_sf"/>
</dbReference>
<keyword evidence="4" id="KW-0238">DNA-binding</keyword>
<evidence type="ECO:0000313" key="7">
    <source>
        <dbReference type="EMBL" id="MFC5772274.1"/>
    </source>
</evidence>
<protein>
    <submittedName>
        <fullName evidence="7">H-NS family nucleoid-associated regulatory protein</fullName>
    </submittedName>
</protein>
<organism evidence="7 8">
    <name type="scientific">Thauera sinica</name>
    <dbReference type="NCBI Taxonomy" id="2665146"/>
    <lineage>
        <taxon>Bacteria</taxon>
        <taxon>Pseudomonadati</taxon>
        <taxon>Pseudomonadota</taxon>
        <taxon>Betaproteobacteria</taxon>
        <taxon>Rhodocyclales</taxon>
        <taxon>Zoogloeaceae</taxon>
        <taxon>Thauera</taxon>
    </lineage>
</organism>
<feature type="domain" description="DNA-binding protein H-NS-like C-terminal" evidence="6">
    <location>
        <begin position="76"/>
        <end position="121"/>
    </location>
</feature>
<dbReference type="SMART" id="SM00528">
    <property type="entry name" value="HNS"/>
    <property type="match status" value="1"/>
</dbReference>
<keyword evidence="8" id="KW-1185">Reference proteome</keyword>
<comment type="similarity">
    <text evidence="2">Belongs to the histone-like protein H-NS family.</text>
</comment>
<comment type="subcellular location">
    <subcellularLocation>
        <location evidence="1">Cytoplasm</location>
        <location evidence="1">Nucleoid</location>
    </subcellularLocation>
</comment>
<dbReference type="Pfam" id="PF00816">
    <property type="entry name" value="Histone_HNS"/>
    <property type="match status" value="1"/>
</dbReference>
<evidence type="ECO:0000259" key="6">
    <source>
        <dbReference type="SMART" id="SM00528"/>
    </source>
</evidence>
<dbReference type="SUPFAM" id="SSF81273">
    <property type="entry name" value="H-NS histone-like proteins"/>
    <property type="match status" value="1"/>
</dbReference>
<evidence type="ECO:0000313" key="8">
    <source>
        <dbReference type="Proteomes" id="UP001595974"/>
    </source>
</evidence>
<dbReference type="EMBL" id="JBHSOG010000113">
    <property type="protein sequence ID" value="MFC5772274.1"/>
    <property type="molecule type" value="Genomic_DNA"/>
</dbReference>
<dbReference type="Proteomes" id="UP001595974">
    <property type="component" value="Unassembled WGS sequence"/>
</dbReference>
<proteinExistence type="inferred from homology"/>
<evidence type="ECO:0000256" key="4">
    <source>
        <dbReference type="ARBA" id="ARBA00023125"/>
    </source>
</evidence>
<evidence type="ECO:0000256" key="1">
    <source>
        <dbReference type="ARBA" id="ARBA00004453"/>
    </source>
</evidence>
<dbReference type="InterPro" id="IPR027444">
    <property type="entry name" value="H-NS_C_dom"/>
</dbReference>
<accession>A0ABW1AZ05</accession>
<dbReference type="RefSeq" id="WP_096445359.1">
    <property type="nucleotide sequence ID" value="NZ_JBHSOG010000113.1"/>
</dbReference>
<name>A0ABW1AZ05_9RHOO</name>
<dbReference type="PANTHER" id="PTHR38097">
    <property type="match status" value="1"/>
</dbReference>
<dbReference type="Gene3D" id="4.10.430.10">
    <property type="entry name" value="Histone-like protein H-NS, C-terminal domain"/>
    <property type="match status" value="1"/>
</dbReference>
<feature type="region of interest" description="Disordered" evidence="5">
    <location>
        <begin position="46"/>
        <end position="103"/>
    </location>
</feature>
<sequence length="122" mass="13735">MDLSSLSLTELRRLQSRVESELRRRTDTTRRNLLKKMQKMAADEGLSLDDLLETPPQPVAAKPAAQKRTRRAAAAPEKKAAPVIKYRHPEDSSKGWSGRGRKPQWAMDWVAQGKSLEELAVS</sequence>
<comment type="caution">
    <text evidence="7">The sequence shown here is derived from an EMBL/GenBank/DDBJ whole genome shotgun (WGS) entry which is preliminary data.</text>
</comment>
<gene>
    <name evidence="7" type="ORF">ACFPTN_23070</name>
</gene>
<evidence type="ECO:0000256" key="5">
    <source>
        <dbReference type="SAM" id="MobiDB-lite"/>
    </source>
</evidence>
<evidence type="ECO:0000256" key="2">
    <source>
        <dbReference type="ARBA" id="ARBA00010610"/>
    </source>
</evidence>